<dbReference type="SUPFAM" id="SSF55282">
    <property type="entry name" value="RL5-like"/>
    <property type="match status" value="1"/>
</dbReference>
<dbReference type="GO" id="GO:1990904">
    <property type="term" value="C:ribonucleoprotein complex"/>
    <property type="evidence" value="ECO:0007669"/>
    <property type="project" value="UniProtKB-KW"/>
</dbReference>
<feature type="domain" description="Large ribosomal subunit protein uL5 C-terminal" evidence="9">
    <location>
        <begin position="84"/>
        <end position="177"/>
    </location>
</feature>
<dbReference type="EMBL" id="RBIL01000001">
    <property type="protein sequence ID" value="RKQ93545.1"/>
    <property type="molecule type" value="Genomic_DNA"/>
</dbReference>
<evidence type="ECO:0000259" key="9">
    <source>
        <dbReference type="Pfam" id="PF00673"/>
    </source>
</evidence>
<evidence type="ECO:0000259" key="8">
    <source>
        <dbReference type="Pfam" id="PF00281"/>
    </source>
</evidence>
<feature type="domain" description="Large ribosomal subunit protein uL5 N-terminal" evidence="8">
    <location>
        <begin position="25"/>
        <end position="80"/>
    </location>
</feature>
<dbReference type="GO" id="GO:0019843">
    <property type="term" value="F:rRNA binding"/>
    <property type="evidence" value="ECO:0007669"/>
    <property type="project" value="UniProtKB-UniRule"/>
</dbReference>
<dbReference type="FunFam" id="3.30.1440.10:FF:000001">
    <property type="entry name" value="50S ribosomal protein L5"/>
    <property type="match status" value="1"/>
</dbReference>
<dbReference type="HAMAP" id="MF_01333_B">
    <property type="entry name" value="Ribosomal_uL5_B"/>
    <property type="match status" value="1"/>
</dbReference>
<keyword evidence="6" id="KW-0820">tRNA-binding</keyword>
<dbReference type="Pfam" id="PF00281">
    <property type="entry name" value="Ribosomal_L5"/>
    <property type="match status" value="1"/>
</dbReference>
<evidence type="ECO:0000256" key="7">
    <source>
        <dbReference type="RuleBase" id="RU003930"/>
    </source>
</evidence>
<gene>
    <name evidence="6" type="primary">rplE</name>
    <name evidence="10" type="ORF">C8N24_3413</name>
</gene>
<comment type="subunit">
    <text evidence="6">Part of the 50S ribosomal subunit; part of the 5S rRNA/L5/L18/L25 subcomplex. Contacts the 5S rRNA and the P site tRNA. Forms a bridge to the 30S subunit in the 70S ribosome.</text>
</comment>
<dbReference type="Proteomes" id="UP000278962">
    <property type="component" value="Unassembled WGS sequence"/>
</dbReference>
<dbReference type="GO" id="GO:0006412">
    <property type="term" value="P:translation"/>
    <property type="evidence" value="ECO:0007669"/>
    <property type="project" value="UniProtKB-UniRule"/>
</dbReference>
<dbReference type="InterPro" id="IPR031309">
    <property type="entry name" value="Ribosomal_uL5_C"/>
</dbReference>
<dbReference type="Gene3D" id="3.30.1440.10">
    <property type="match status" value="1"/>
</dbReference>
<keyword evidence="2 6" id="KW-0689">Ribosomal protein</keyword>
<organism evidence="10 11">
    <name type="scientific">Solirubrobacter pauli</name>
    <dbReference type="NCBI Taxonomy" id="166793"/>
    <lineage>
        <taxon>Bacteria</taxon>
        <taxon>Bacillati</taxon>
        <taxon>Actinomycetota</taxon>
        <taxon>Thermoleophilia</taxon>
        <taxon>Solirubrobacterales</taxon>
        <taxon>Solirubrobacteraceae</taxon>
        <taxon>Solirubrobacter</taxon>
    </lineage>
</organism>
<dbReference type="AlphaFoldDB" id="A0A660LH53"/>
<dbReference type="RefSeq" id="WP_121251770.1">
    <property type="nucleotide sequence ID" value="NZ_RBIL01000001.1"/>
</dbReference>
<keyword evidence="3 6" id="KW-0687">Ribonucleoprotein</keyword>
<evidence type="ECO:0000256" key="1">
    <source>
        <dbReference type="ARBA" id="ARBA00008553"/>
    </source>
</evidence>
<evidence type="ECO:0000313" key="11">
    <source>
        <dbReference type="Proteomes" id="UP000278962"/>
    </source>
</evidence>
<evidence type="ECO:0000256" key="6">
    <source>
        <dbReference type="HAMAP-Rule" id="MF_01333"/>
    </source>
</evidence>
<dbReference type="Pfam" id="PF00673">
    <property type="entry name" value="Ribosomal_L5_C"/>
    <property type="match status" value="1"/>
</dbReference>
<keyword evidence="6" id="KW-0699">rRNA-binding</keyword>
<keyword evidence="6" id="KW-0694">RNA-binding</keyword>
<dbReference type="GO" id="GO:0003735">
    <property type="term" value="F:structural constituent of ribosome"/>
    <property type="evidence" value="ECO:0007669"/>
    <property type="project" value="InterPro"/>
</dbReference>
<reference evidence="10 11" key="1">
    <citation type="submission" date="2018-10" db="EMBL/GenBank/DDBJ databases">
        <title>Genomic Encyclopedia of Archaeal and Bacterial Type Strains, Phase II (KMG-II): from individual species to whole genera.</title>
        <authorList>
            <person name="Goeker M."/>
        </authorList>
    </citation>
    <scope>NUCLEOTIDE SEQUENCE [LARGE SCALE GENOMIC DNA]</scope>
    <source>
        <strain evidence="10 11">DSM 14954</strain>
    </source>
</reference>
<dbReference type="GO" id="GO:0000049">
    <property type="term" value="F:tRNA binding"/>
    <property type="evidence" value="ECO:0007669"/>
    <property type="project" value="UniProtKB-UniRule"/>
</dbReference>
<dbReference type="OrthoDB" id="9806626at2"/>
<sequence>MARLKDRYNDEIRAQLVDKFGYSTPMQAPKLVKVTLNMGVGEAKQDSKQLEAAKAQLADIAGQQPNIRRARKSVAAFKLREGMPVGLTVTLRDQKAYEFIDRLVSVAIPRLRDFRGLNPKSFDGRGNYNTGIKEHVIFPEIDYDTVDAVRGFDIAFTTTAKTDAEAFTLLDALGLPFARDGRPKQYESLRQPVAA</sequence>
<dbReference type="PANTHER" id="PTHR11994">
    <property type="entry name" value="60S RIBOSOMAL PROTEIN L11-RELATED"/>
    <property type="match status" value="1"/>
</dbReference>
<name>A0A660LH53_9ACTN</name>
<dbReference type="InterPro" id="IPR020930">
    <property type="entry name" value="Ribosomal_uL5_bac-type"/>
</dbReference>
<evidence type="ECO:0000256" key="2">
    <source>
        <dbReference type="ARBA" id="ARBA00022980"/>
    </source>
</evidence>
<comment type="function">
    <text evidence="6">This is 1 of the proteins that bind and probably mediate the attachment of the 5S RNA into the large ribosomal subunit, where it forms part of the central protuberance. In the 70S ribosome it contacts protein S13 of the 30S subunit (bridge B1b), connecting the 2 subunits; this bridge is implicated in subunit movement. Contacts the P site tRNA; the 5S rRNA and some of its associated proteins might help stabilize positioning of ribosome-bound tRNAs.</text>
</comment>
<accession>A0A660LH53</accession>
<dbReference type="InterPro" id="IPR002132">
    <property type="entry name" value="Ribosomal_uL5"/>
</dbReference>
<evidence type="ECO:0000256" key="5">
    <source>
        <dbReference type="ARBA" id="ARBA00058604"/>
    </source>
</evidence>
<evidence type="ECO:0000256" key="3">
    <source>
        <dbReference type="ARBA" id="ARBA00023274"/>
    </source>
</evidence>
<dbReference type="InterPro" id="IPR022803">
    <property type="entry name" value="Ribosomal_uL5_dom_sf"/>
</dbReference>
<comment type="similarity">
    <text evidence="1 6 7">Belongs to the universal ribosomal protein uL5 family.</text>
</comment>
<evidence type="ECO:0000256" key="4">
    <source>
        <dbReference type="ARBA" id="ARBA00035245"/>
    </source>
</evidence>
<dbReference type="GO" id="GO:0005840">
    <property type="term" value="C:ribosome"/>
    <property type="evidence" value="ECO:0007669"/>
    <property type="project" value="UniProtKB-KW"/>
</dbReference>
<keyword evidence="11" id="KW-1185">Reference proteome</keyword>
<comment type="function">
    <text evidence="5">This is one of the proteins that bind and probably mediate the attachment of the 5S RNA into the large ribosomal subunit, where it forms part of the central protuberance. In the 70S ribosome it contacts protein S13 of the 30S subunit (bridge B1b), connecting the 2 subunits; this bridge is implicated in subunit movement. Contacts the P site tRNA; the 5S rRNA and some of its associated proteins might help stabilize positioning of ribosome-bound tRNAs.</text>
</comment>
<protein>
    <recommendedName>
        <fullName evidence="4 6">Large ribosomal subunit protein uL5</fullName>
    </recommendedName>
</protein>
<comment type="caution">
    <text evidence="10">The sequence shown here is derived from an EMBL/GenBank/DDBJ whole genome shotgun (WGS) entry which is preliminary data.</text>
</comment>
<dbReference type="InterPro" id="IPR031310">
    <property type="entry name" value="Ribosomal_uL5_N"/>
</dbReference>
<evidence type="ECO:0000313" key="10">
    <source>
        <dbReference type="EMBL" id="RKQ93545.1"/>
    </source>
</evidence>
<dbReference type="NCBIfam" id="NF000585">
    <property type="entry name" value="PRK00010.1"/>
    <property type="match status" value="1"/>
</dbReference>
<dbReference type="PIRSF" id="PIRSF002161">
    <property type="entry name" value="Ribosomal_L5"/>
    <property type="match status" value="1"/>
</dbReference>
<proteinExistence type="inferred from homology"/>